<gene>
    <name evidence="1" type="ORF">HD556DRAFT_1314460</name>
</gene>
<dbReference type="RefSeq" id="XP_041152683.1">
    <property type="nucleotide sequence ID" value="XM_041300934.1"/>
</dbReference>
<reference evidence="1" key="1">
    <citation type="journal article" date="2020" name="New Phytol.">
        <title>Comparative genomics reveals dynamic genome evolution in host specialist ectomycorrhizal fungi.</title>
        <authorList>
            <person name="Lofgren L.A."/>
            <person name="Nguyen N.H."/>
            <person name="Vilgalys R."/>
            <person name="Ruytinx J."/>
            <person name="Liao H.L."/>
            <person name="Branco S."/>
            <person name="Kuo A."/>
            <person name="LaButti K."/>
            <person name="Lipzen A."/>
            <person name="Andreopoulos W."/>
            <person name="Pangilinan J."/>
            <person name="Riley R."/>
            <person name="Hundley H."/>
            <person name="Na H."/>
            <person name="Barry K."/>
            <person name="Grigoriev I.V."/>
            <person name="Stajich J.E."/>
            <person name="Kennedy P.G."/>
        </authorList>
    </citation>
    <scope>NUCLEOTIDE SEQUENCE</scope>
    <source>
        <strain evidence="1">S12</strain>
    </source>
</reference>
<evidence type="ECO:0000313" key="1">
    <source>
        <dbReference type="EMBL" id="KAG1785198.1"/>
    </source>
</evidence>
<accession>A0A9P7AA25</accession>
<dbReference type="Proteomes" id="UP000719766">
    <property type="component" value="Unassembled WGS sequence"/>
</dbReference>
<comment type="caution">
    <text evidence="1">The sequence shown here is derived from an EMBL/GenBank/DDBJ whole genome shotgun (WGS) entry which is preliminary data.</text>
</comment>
<dbReference type="AlphaFoldDB" id="A0A9P7AA25"/>
<dbReference type="OrthoDB" id="2639763at2759"/>
<dbReference type="EMBL" id="JABBWE010000116">
    <property type="protein sequence ID" value="KAG1785198.1"/>
    <property type="molecule type" value="Genomic_DNA"/>
</dbReference>
<evidence type="ECO:0000313" key="2">
    <source>
        <dbReference type="Proteomes" id="UP000719766"/>
    </source>
</evidence>
<keyword evidence="2" id="KW-1185">Reference proteome</keyword>
<sequence length="132" mass="14449">MPILVHLDQLTSAPGKYAVQNFNNAKKLEHWITPRSFASPDHGVNNNLEKDFRTSITDVFTTGQKLSLSLPEHLIGRLSRNLMIVTFSKPKGVLEHISGILSTTLPNDAVSGELADLVGFDDIKIVAELLAS</sequence>
<protein>
    <submittedName>
        <fullName evidence="1">Uncharacterized protein</fullName>
    </submittedName>
</protein>
<proteinExistence type="predicted"/>
<organism evidence="1 2">
    <name type="scientific">Suillus plorans</name>
    <dbReference type="NCBI Taxonomy" id="116603"/>
    <lineage>
        <taxon>Eukaryota</taxon>
        <taxon>Fungi</taxon>
        <taxon>Dikarya</taxon>
        <taxon>Basidiomycota</taxon>
        <taxon>Agaricomycotina</taxon>
        <taxon>Agaricomycetes</taxon>
        <taxon>Agaricomycetidae</taxon>
        <taxon>Boletales</taxon>
        <taxon>Suillineae</taxon>
        <taxon>Suillaceae</taxon>
        <taxon>Suillus</taxon>
    </lineage>
</organism>
<name>A0A9P7AA25_9AGAM</name>
<dbReference type="GeneID" id="64594698"/>